<dbReference type="STRING" id="768706.Desor_2206"/>
<gene>
    <name evidence="5" type="ordered locus">Desor_2206</name>
</gene>
<dbReference type="OrthoDB" id="1849040at2"/>
<evidence type="ECO:0000313" key="5">
    <source>
        <dbReference type="EMBL" id="AET67808.1"/>
    </source>
</evidence>
<protein>
    <submittedName>
        <fullName evidence="5">Putative transcriptional regulator</fullName>
    </submittedName>
</protein>
<comment type="similarity">
    <text evidence="1">Belongs to the BlaI transcriptional regulatory family.</text>
</comment>
<dbReference type="InterPro" id="IPR036388">
    <property type="entry name" value="WH-like_DNA-bd_sf"/>
</dbReference>
<evidence type="ECO:0000313" key="6">
    <source>
        <dbReference type="Proteomes" id="UP000006346"/>
    </source>
</evidence>
<dbReference type="Gene3D" id="1.10.4040.10">
    <property type="entry name" value="Penicillinase repressor domain"/>
    <property type="match status" value="1"/>
</dbReference>
<dbReference type="AlphaFoldDB" id="G7W8U8"/>
<keyword evidence="4" id="KW-0804">Transcription</keyword>
<accession>G7W8U8</accession>
<evidence type="ECO:0000256" key="1">
    <source>
        <dbReference type="ARBA" id="ARBA00011046"/>
    </source>
</evidence>
<organism evidence="5 6">
    <name type="scientific">Desulfosporosinus orientis (strain ATCC 19365 / DSM 765 / NCIMB 8382 / VKM B-1628 / Singapore I)</name>
    <name type="common">Desulfotomaculum orientis</name>
    <dbReference type="NCBI Taxonomy" id="768706"/>
    <lineage>
        <taxon>Bacteria</taxon>
        <taxon>Bacillati</taxon>
        <taxon>Bacillota</taxon>
        <taxon>Clostridia</taxon>
        <taxon>Eubacteriales</taxon>
        <taxon>Desulfitobacteriaceae</taxon>
        <taxon>Desulfosporosinus</taxon>
    </lineage>
</organism>
<dbReference type="RefSeq" id="WP_014184622.1">
    <property type="nucleotide sequence ID" value="NC_016584.1"/>
</dbReference>
<dbReference type="Gene3D" id="1.10.10.10">
    <property type="entry name" value="Winged helix-like DNA-binding domain superfamily/Winged helix DNA-binding domain"/>
    <property type="match status" value="1"/>
</dbReference>
<dbReference type="KEGG" id="dor:Desor_2206"/>
<proteinExistence type="inferred from homology"/>
<dbReference type="PATRIC" id="fig|768706.3.peg.2224"/>
<dbReference type="GO" id="GO:0045892">
    <property type="term" value="P:negative regulation of DNA-templated transcription"/>
    <property type="evidence" value="ECO:0007669"/>
    <property type="project" value="InterPro"/>
</dbReference>
<dbReference type="InterPro" id="IPR005650">
    <property type="entry name" value="BlaI_family"/>
</dbReference>
<evidence type="ECO:0000256" key="4">
    <source>
        <dbReference type="ARBA" id="ARBA00023163"/>
    </source>
</evidence>
<sequence length="132" mass="15301">MKYKRLPDSELEVMMALWTAKEDVTRSFLEEKLKNKGWAGNTINTYLSRLLEKGFLSCERRGKTNYYTPLVGEEEYLEFESKTMLSKLYGSSLKNFVVSLCRRDSLTPAEIDELQCLLDDLKRRDGKDGNTP</sequence>
<dbReference type="SUPFAM" id="SSF46785">
    <property type="entry name" value="Winged helix' DNA-binding domain"/>
    <property type="match status" value="1"/>
</dbReference>
<evidence type="ECO:0000256" key="3">
    <source>
        <dbReference type="ARBA" id="ARBA00023125"/>
    </source>
</evidence>
<dbReference type="PIRSF" id="PIRSF019455">
    <property type="entry name" value="CopR_AtkY"/>
    <property type="match status" value="1"/>
</dbReference>
<dbReference type="Pfam" id="PF03965">
    <property type="entry name" value="Penicillinase_R"/>
    <property type="match status" value="1"/>
</dbReference>
<reference evidence="5 6" key="2">
    <citation type="journal article" date="2012" name="J. Bacteriol.">
        <title>Complete genome sequences of Desulfosporosinus orientis DSM765T, Desulfosporosinus youngiae DSM17734T, Desulfosporosinus meridiei DSM13257T, and Desulfosporosinus acidiphilus DSM22704T.</title>
        <authorList>
            <person name="Pester M."/>
            <person name="Brambilla E."/>
            <person name="Alazard D."/>
            <person name="Rattei T."/>
            <person name="Weinmaier T."/>
            <person name="Han J."/>
            <person name="Lucas S."/>
            <person name="Lapidus A."/>
            <person name="Cheng J.F."/>
            <person name="Goodwin L."/>
            <person name="Pitluck S."/>
            <person name="Peters L."/>
            <person name="Ovchinnikova G."/>
            <person name="Teshima H."/>
            <person name="Detter J.C."/>
            <person name="Han C.S."/>
            <person name="Tapia R."/>
            <person name="Land M.L."/>
            <person name="Hauser L."/>
            <person name="Kyrpides N.C."/>
            <person name="Ivanova N.N."/>
            <person name="Pagani I."/>
            <person name="Huntmann M."/>
            <person name="Wei C.L."/>
            <person name="Davenport K.W."/>
            <person name="Daligault H."/>
            <person name="Chain P.S."/>
            <person name="Chen A."/>
            <person name="Mavromatis K."/>
            <person name="Markowitz V."/>
            <person name="Szeto E."/>
            <person name="Mikhailova N."/>
            <person name="Pati A."/>
            <person name="Wagner M."/>
            <person name="Woyke T."/>
            <person name="Ollivier B."/>
            <person name="Klenk H.P."/>
            <person name="Spring S."/>
            <person name="Loy A."/>
        </authorList>
    </citation>
    <scope>NUCLEOTIDE SEQUENCE [LARGE SCALE GENOMIC DNA]</scope>
    <source>
        <strain evidence="6">ATCC 19365 / DSM 765 / NCIMB 8382 / VKM B-1628</strain>
    </source>
</reference>
<dbReference type="Proteomes" id="UP000006346">
    <property type="component" value="Chromosome"/>
</dbReference>
<dbReference type="HOGENOM" id="CLU_119090_2_3_9"/>
<keyword evidence="2" id="KW-0805">Transcription regulation</keyword>
<name>G7W8U8_DESOD</name>
<dbReference type="InterPro" id="IPR036390">
    <property type="entry name" value="WH_DNA-bd_sf"/>
</dbReference>
<dbReference type="eggNOG" id="COG3682">
    <property type="taxonomic scope" value="Bacteria"/>
</dbReference>
<evidence type="ECO:0000256" key="2">
    <source>
        <dbReference type="ARBA" id="ARBA00023015"/>
    </source>
</evidence>
<keyword evidence="3" id="KW-0238">DNA-binding</keyword>
<reference evidence="6" key="1">
    <citation type="submission" date="2011-11" db="EMBL/GenBank/DDBJ databases">
        <title>Complete sequence of Desulfosporosinus orientis DSM 765.</title>
        <authorList>
            <person name="Lucas S."/>
            <person name="Han J."/>
            <person name="Lapidus A."/>
            <person name="Cheng J.-F."/>
            <person name="Goodwin L."/>
            <person name="Pitluck S."/>
            <person name="Peters L."/>
            <person name="Ovchinnikova G."/>
            <person name="Teshima H."/>
            <person name="Detter J.C."/>
            <person name="Han C."/>
            <person name="Tapia R."/>
            <person name="Land M."/>
            <person name="Hauser L."/>
            <person name="Kyrpides N."/>
            <person name="Ivanova N."/>
            <person name="Pagani I."/>
            <person name="Pester M."/>
            <person name="Spring S."/>
            <person name="Ollivier B."/>
            <person name="Rattei T."/>
            <person name="Klenk H.-P."/>
            <person name="Wagner M."/>
            <person name="Loy A."/>
            <person name="Woyke T."/>
        </authorList>
    </citation>
    <scope>NUCLEOTIDE SEQUENCE [LARGE SCALE GENOMIC DNA]</scope>
    <source>
        <strain evidence="6">ATCC 19365 / DSM 765 / NCIMB 8382 / VKM B-1628</strain>
    </source>
</reference>
<dbReference type="GO" id="GO:0003677">
    <property type="term" value="F:DNA binding"/>
    <property type="evidence" value="ECO:0007669"/>
    <property type="project" value="UniProtKB-KW"/>
</dbReference>
<keyword evidence="6" id="KW-1185">Reference proteome</keyword>
<dbReference type="EMBL" id="CP003108">
    <property type="protein sequence ID" value="AET67808.1"/>
    <property type="molecule type" value="Genomic_DNA"/>
</dbReference>